<name>A0A6A6DJR3_9PEZI</name>
<evidence type="ECO:0000313" key="1">
    <source>
        <dbReference type="EMBL" id="KAF2177806.1"/>
    </source>
</evidence>
<accession>A0A6A6DJR3</accession>
<proteinExistence type="predicted"/>
<gene>
    <name evidence="1" type="ORF">K469DRAFT_542416</name>
</gene>
<feature type="non-terminal residue" evidence="1">
    <location>
        <position position="126"/>
    </location>
</feature>
<sequence length="126" mass="14822">LPTELLLMVYHHADPLDKLCLAFSCRNLLQISALASLKVLLQPKHRPSGSYQKIEELLKRVKRVDACGKPRRSWGVCVDCMQYRPTRKSYWNTKQLNWGDREAWDMAVKCWNVKYSLQCPQCWRRG</sequence>
<dbReference type="Proteomes" id="UP000800200">
    <property type="component" value="Unassembled WGS sequence"/>
</dbReference>
<feature type="non-terminal residue" evidence="1">
    <location>
        <position position="1"/>
    </location>
</feature>
<protein>
    <recommendedName>
        <fullName evidence="3">F-box domain-containing protein</fullName>
    </recommendedName>
</protein>
<evidence type="ECO:0000313" key="2">
    <source>
        <dbReference type="Proteomes" id="UP000800200"/>
    </source>
</evidence>
<evidence type="ECO:0008006" key="3">
    <source>
        <dbReference type="Google" id="ProtNLM"/>
    </source>
</evidence>
<organism evidence="1 2">
    <name type="scientific">Zopfia rhizophila CBS 207.26</name>
    <dbReference type="NCBI Taxonomy" id="1314779"/>
    <lineage>
        <taxon>Eukaryota</taxon>
        <taxon>Fungi</taxon>
        <taxon>Dikarya</taxon>
        <taxon>Ascomycota</taxon>
        <taxon>Pezizomycotina</taxon>
        <taxon>Dothideomycetes</taxon>
        <taxon>Dothideomycetes incertae sedis</taxon>
        <taxon>Zopfiaceae</taxon>
        <taxon>Zopfia</taxon>
    </lineage>
</organism>
<reference evidence="1" key="1">
    <citation type="journal article" date="2020" name="Stud. Mycol.">
        <title>101 Dothideomycetes genomes: a test case for predicting lifestyles and emergence of pathogens.</title>
        <authorList>
            <person name="Haridas S."/>
            <person name="Albert R."/>
            <person name="Binder M."/>
            <person name="Bloem J."/>
            <person name="Labutti K."/>
            <person name="Salamov A."/>
            <person name="Andreopoulos B."/>
            <person name="Baker S."/>
            <person name="Barry K."/>
            <person name="Bills G."/>
            <person name="Bluhm B."/>
            <person name="Cannon C."/>
            <person name="Castanera R."/>
            <person name="Culley D."/>
            <person name="Daum C."/>
            <person name="Ezra D."/>
            <person name="Gonzalez J."/>
            <person name="Henrissat B."/>
            <person name="Kuo A."/>
            <person name="Liang C."/>
            <person name="Lipzen A."/>
            <person name="Lutzoni F."/>
            <person name="Magnuson J."/>
            <person name="Mondo S."/>
            <person name="Nolan M."/>
            <person name="Ohm R."/>
            <person name="Pangilinan J."/>
            <person name="Park H.-J."/>
            <person name="Ramirez L."/>
            <person name="Alfaro M."/>
            <person name="Sun H."/>
            <person name="Tritt A."/>
            <person name="Yoshinaga Y."/>
            <person name="Zwiers L.-H."/>
            <person name="Turgeon B."/>
            <person name="Goodwin S."/>
            <person name="Spatafora J."/>
            <person name="Crous P."/>
            <person name="Grigoriev I."/>
        </authorList>
    </citation>
    <scope>NUCLEOTIDE SEQUENCE</scope>
    <source>
        <strain evidence="1">CBS 207.26</strain>
    </source>
</reference>
<dbReference type="EMBL" id="ML994683">
    <property type="protein sequence ID" value="KAF2177806.1"/>
    <property type="molecule type" value="Genomic_DNA"/>
</dbReference>
<dbReference type="OrthoDB" id="4430588at2759"/>
<dbReference type="AlphaFoldDB" id="A0A6A6DJR3"/>
<keyword evidence="2" id="KW-1185">Reference proteome</keyword>